<proteinExistence type="predicted"/>
<dbReference type="AlphaFoldDB" id="A0A315ZDR6"/>
<dbReference type="PRINTS" id="PR00689">
    <property type="entry name" value="ACOABINDINGP"/>
</dbReference>
<dbReference type="InterPro" id="IPR035984">
    <property type="entry name" value="Acyl-CoA-binding_sf"/>
</dbReference>
<evidence type="ECO:0000313" key="3">
    <source>
        <dbReference type="EMBL" id="PWJ43756.1"/>
    </source>
</evidence>
<keyword evidence="1" id="KW-0446">Lipid-binding</keyword>
<dbReference type="Proteomes" id="UP000245535">
    <property type="component" value="Unassembled WGS sequence"/>
</dbReference>
<evidence type="ECO:0000313" key="4">
    <source>
        <dbReference type="Proteomes" id="UP000245535"/>
    </source>
</evidence>
<dbReference type="PANTHER" id="PTHR23310">
    <property type="entry name" value="ACYL-COA-BINDING PROTEIN, ACBP"/>
    <property type="match status" value="1"/>
</dbReference>
<dbReference type="InterPro" id="IPR014352">
    <property type="entry name" value="FERM/acyl-CoA-bd_prot_sf"/>
</dbReference>
<dbReference type="Gene3D" id="1.20.80.10">
    <property type="match status" value="1"/>
</dbReference>
<dbReference type="SUPFAM" id="SSF47027">
    <property type="entry name" value="Acyl-CoA binding protein"/>
    <property type="match status" value="1"/>
</dbReference>
<dbReference type="PROSITE" id="PS00880">
    <property type="entry name" value="ACB_1"/>
    <property type="match status" value="1"/>
</dbReference>
<dbReference type="EMBL" id="QGDO01000001">
    <property type="protein sequence ID" value="PWJ43756.1"/>
    <property type="molecule type" value="Genomic_DNA"/>
</dbReference>
<organism evidence="3 4">
    <name type="scientific">Sediminitomix flava</name>
    <dbReference type="NCBI Taxonomy" id="379075"/>
    <lineage>
        <taxon>Bacteria</taxon>
        <taxon>Pseudomonadati</taxon>
        <taxon>Bacteroidota</taxon>
        <taxon>Cytophagia</taxon>
        <taxon>Cytophagales</taxon>
        <taxon>Flammeovirgaceae</taxon>
        <taxon>Sediminitomix</taxon>
    </lineage>
</organism>
<name>A0A315ZDR6_SEDFL</name>
<dbReference type="Pfam" id="PF00887">
    <property type="entry name" value="ACBP"/>
    <property type="match status" value="1"/>
</dbReference>
<protein>
    <submittedName>
        <fullName evidence="3">Acyl-CoA-binding protein</fullName>
    </submittedName>
</protein>
<dbReference type="InterPro" id="IPR000582">
    <property type="entry name" value="Acyl-CoA-binding_protein"/>
</dbReference>
<dbReference type="GO" id="GO:0006631">
    <property type="term" value="P:fatty acid metabolic process"/>
    <property type="evidence" value="ECO:0007669"/>
    <property type="project" value="TreeGrafter"/>
</dbReference>
<evidence type="ECO:0000256" key="1">
    <source>
        <dbReference type="ARBA" id="ARBA00023121"/>
    </source>
</evidence>
<comment type="caution">
    <text evidence="3">The sequence shown here is derived from an EMBL/GenBank/DDBJ whole genome shotgun (WGS) entry which is preliminary data.</text>
</comment>
<reference evidence="3 4" key="1">
    <citation type="submission" date="2018-03" db="EMBL/GenBank/DDBJ databases">
        <title>Genomic Encyclopedia of Archaeal and Bacterial Type Strains, Phase II (KMG-II): from individual species to whole genera.</title>
        <authorList>
            <person name="Goeker M."/>
        </authorList>
    </citation>
    <scope>NUCLEOTIDE SEQUENCE [LARGE SCALE GENOMIC DNA]</scope>
    <source>
        <strain evidence="3 4">DSM 28229</strain>
    </source>
</reference>
<accession>A0A315ZDR6</accession>
<dbReference type="InterPro" id="IPR022408">
    <property type="entry name" value="Acyl-CoA-binding_prot_CS"/>
</dbReference>
<gene>
    <name evidence="3" type="ORF">BC781_101102</name>
</gene>
<dbReference type="PROSITE" id="PS51228">
    <property type="entry name" value="ACB_2"/>
    <property type="match status" value="1"/>
</dbReference>
<dbReference type="PANTHER" id="PTHR23310:SF62">
    <property type="entry name" value="ACYL-COA BINDING PROTEIN 1, ISOFORM A"/>
    <property type="match status" value="1"/>
</dbReference>
<sequence>MSQEAFELAVKKSKELTKMPSNDQLLSLYSLFKQATEGDIQTERPMGFDFKAMAKWDAWKKLEGTSSEAAMQQYVDLVNELANQ</sequence>
<evidence type="ECO:0000259" key="2">
    <source>
        <dbReference type="PROSITE" id="PS51228"/>
    </source>
</evidence>
<keyword evidence="4" id="KW-1185">Reference proteome</keyword>
<dbReference type="GO" id="GO:0000062">
    <property type="term" value="F:fatty-acyl-CoA binding"/>
    <property type="evidence" value="ECO:0007669"/>
    <property type="project" value="InterPro"/>
</dbReference>
<feature type="domain" description="ACB" evidence="2">
    <location>
        <begin position="2"/>
        <end position="84"/>
    </location>
</feature>
<dbReference type="RefSeq" id="WP_317047219.1">
    <property type="nucleotide sequence ID" value="NZ_QGDO01000001.1"/>
</dbReference>